<gene>
    <name evidence="3" type="ORF">GDO78_008755</name>
</gene>
<dbReference type="EMBL" id="WNTK01000004">
    <property type="protein sequence ID" value="KAG9485842.1"/>
    <property type="molecule type" value="Genomic_DNA"/>
</dbReference>
<dbReference type="OrthoDB" id="9947020at2759"/>
<evidence type="ECO:0000313" key="4">
    <source>
        <dbReference type="Proteomes" id="UP000770717"/>
    </source>
</evidence>
<dbReference type="InterPro" id="IPR023795">
    <property type="entry name" value="Serpin_CS"/>
</dbReference>
<sequence length="403" mass="45972">VDLASSSESVCGGELSPFELQSFEKAMNAFSKDLLKQVKLVSQDPNVAMSPFSITLGLLQLALGAENQTEKMIMETLHVESLQCLHEKLQKVTKRLTETSLNIATRMYVKKEFPIKQTFLKRSAKLYGTKPVNLKQHMKQNVEAINKWVKDATRGNIPHFLSNVPSNVVLMLLNAIHFKGMWRNRFDPTKTVPDVFNINDEEMVMVDMMQSARYPLSYFVHEKLDSQVARLPFKGNMSFVIIMPNNMNWNLSRILVNLNRTELYTRFHKEKPTSIKIPKLNLDFKLELTHVLSNLGLGQLFSHPNLKGISEEPLFVSSVEHQATLQLNEDGVEAAAATAVVMSRSLSTFSINRPFLYFLFDDITGQTLFQGYVRNPKPGFQKKKKERLHIPDVKNMKKDSIPK</sequence>
<comment type="caution">
    <text evidence="3">The sequence shown here is derived from an EMBL/GenBank/DDBJ whole genome shotgun (WGS) entry which is preliminary data.</text>
</comment>
<dbReference type="Pfam" id="PF00079">
    <property type="entry name" value="Serpin"/>
    <property type="match status" value="1"/>
</dbReference>
<proteinExistence type="inferred from homology"/>
<dbReference type="Gene3D" id="2.30.39.10">
    <property type="entry name" value="Alpha-1-antitrypsin, domain 1"/>
    <property type="match status" value="1"/>
</dbReference>
<evidence type="ECO:0000259" key="2">
    <source>
        <dbReference type="SMART" id="SM00093"/>
    </source>
</evidence>
<feature type="domain" description="Serpin" evidence="2">
    <location>
        <begin position="32"/>
        <end position="376"/>
    </location>
</feature>
<dbReference type="PANTHER" id="PTHR11461:SF20">
    <property type="entry name" value="ALPHA-2-ANTIPLASMIN"/>
    <property type="match status" value="1"/>
</dbReference>
<dbReference type="InterPro" id="IPR042178">
    <property type="entry name" value="Serpin_sf_1"/>
</dbReference>
<evidence type="ECO:0000313" key="3">
    <source>
        <dbReference type="EMBL" id="KAG9485842.1"/>
    </source>
</evidence>
<dbReference type="SMART" id="SM00093">
    <property type="entry name" value="SERPIN"/>
    <property type="match status" value="1"/>
</dbReference>
<dbReference type="InterPro" id="IPR042185">
    <property type="entry name" value="Serpin_sf_2"/>
</dbReference>
<dbReference type="PROSITE" id="PS00284">
    <property type="entry name" value="SERPIN"/>
    <property type="match status" value="1"/>
</dbReference>
<dbReference type="GO" id="GO:0004867">
    <property type="term" value="F:serine-type endopeptidase inhibitor activity"/>
    <property type="evidence" value="ECO:0007669"/>
    <property type="project" value="InterPro"/>
</dbReference>
<protein>
    <recommendedName>
        <fullName evidence="2">Serpin domain-containing protein</fullName>
    </recommendedName>
</protein>
<accession>A0A8J6KAI6</accession>
<comment type="similarity">
    <text evidence="1">Belongs to the serpin family.</text>
</comment>
<feature type="non-terminal residue" evidence="3">
    <location>
        <position position="403"/>
    </location>
</feature>
<evidence type="ECO:0000256" key="1">
    <source>
        <dbReference type="RuleBase" id="RU000411"/>
    </source>
</evidence>
<dbReference type="AlphaFoldDB" id="A0A8J6KAI6"/>
<keyword evidence="4" id="KW-1185">Reference proteome</keyword>
<dbReference type="InterPro" id="IPR036186">
    <property type="entry name" value="Serpin_sf"/>
</dbReference>
<dbReference type="SUPFAM" id="SSF56574">
    <property type="entry name" value="Serpins"/>
    <property type="match status" value="1"/>
</dbReference>
<dbReference type="Proteomes" id="UP000770717">
    <property type="component" value="Unassembled WGS sequence"/>
</dbReference>
<dbReference type="InterPro" id="IPR023796">
    <property type="entry name" value="Serpin_dom"/>
</dbReference>
<organism evidence="3 4">
    <name type="scientific">Eleutherodactylus coqui</name>
    <name type="common">Puerto Rican coqui</name>
    <dbReference type="NCBI Taxonomy" id="57060"/>
    <lineage>
        <taxon>Eukaryota</taxon>
        <taxon>Metazoa</taxon>
        <taxon>Chordata</taxon>
        <taxon>Craniata</taxon>
        <taxon>Vertebrata</taxon>
        <taxon>Euteleostomi</taxon>
        <taxon>Amphibia</taxon>
        <taxon>Batrachia</taxon>
        <taxon>Anura</taxon>
        <taxon>Neobatrachia</taxon>
        <taxon>Hyloidea</taxon>
        <taxon>Eleutherodactylidae</taxon>
        <taxon>Eleutherodactylinae</taxon>
        <taxon>Eleutherodactylus</taxon>
        <taxon>Eleutherodactylus</taxon>
    </lineage>
</organism>
<dbReference type="PANTHER" id="PTHR11461">
    <property type="entry name" value="SERINE PROTEASE INHIBITOR, SERPIN"/>
    <property type="match status" value="1"/>
</dbReference>
<reference evidence="3" key="1">
    <citation type="thesis" date="2020" institute="ProQuest LLC" country="789 East Eisenhower Parkway, Ann Arbor, MI, USA">
        <title>Comparative Genomics and Chromosome Evolution.</title>
        <authorList>
            <person name="Mudd A.B."/>
        </authorList>
    </citation>
    <scope>NUCLEOTIDE SEQUENCE</scope>
    <source>
        <strain evidence="3">HN-11 Male</strain>
        <tissue evidence="3">Kidney and liver</tissue>
    </source>
</reference>
<dbReference type="GO" id="GO:0005615">
    <property type="term" value="C:extracellular space"/>
    <property type="evidence" value="ECO:0007669"/>
    <property type="project" value="InterPro"/>
</dbReference>
<name>A0A8J6KAI6_ELECQ</name>
<dbReference type="Gene3D" id="3.30.497.10">
    <property type="entry name" value="Antithrombin, subunit I, domain 2"/>
    <property type="match status" value="1"/>
</dbReference>
<dbReference type="InterPro" id="IPR000215">
    <property type="entry name" value="Serpin_fam"/>
</dbReference>